<keyword evidence="1" id="KW-1133">Transmembrane helix</keyword>
<proteinExistence type="predicted"/>
<sequence length="225" mass="25121">MTNKNSTQEIPHKGLIRQLLISTVLFLPLCFFIWFYASSLLVIPVKYLLQLILSLWQADLFNAVTQNQYLLNIETLIFPSTTFAGQGDKLAVLDVTVNPMLYGYGLAVIAGLVVSTPGLKPSKKALQIILGYILIVLIQTFGSFWEMVKHLLFTAGADAQQAILDTGLAPDFIALMYQLSYLIIPAVVPVAYWIIMNNDFIGEITGLKVTTDRNFDKEDLSDNQR</sequence>
<protein>
    <submittedName>
        <fullName evidence="2">Uncharacterized protein</fullName>
    </submittedName>
</protein>
<dbReference type="AlphaFoldDB" id="A0A3B0V9S9"/>
<keyword evidence="1" id="KW-0812">Transmembrane</keyword>
<dbReference type="NCBIfam" id="NF041730">
    <property type="entry name" value="XrtH_assoc"/>
    <property type="match status" value="1"/>
</dbReference>
<reference evidence="2" key="1">
    <citation type="submission" date="2018-06" db="EMBL/GenBank/DDBJ databases">
        <authorList>
            <person name="Zhirakovskaya E."/>
        </authorList>
    </citation>
    <scope>NUCLEOTIDE SEQUENCE</scope>
</reference>
<name>A0A3B0V9S9_9ZZZZ</name>
<accession>A0A3B0V9S9</accession>
<evidence type="ECO:0000313" key="2">
    <source>
        <dbReference type="EMBL" id="VAW34937.1"/>
    </source>
</evidence>
<dbReference type="InterPro" id="IPR049823">
    <property type="entry name" value="XrtH_assoc"/>
</dbReference>
<feature type="transmembrane region" description="Helical" evidence="1">
    <location>
        <begin position="101"/>
        <end position="119"/>
    </location>
</feature>
<feature type="transmembrane region" description="Helical" evidence="1">
    <location>
        <begin position="126"/>
        <end position="145"/>
    </location>
</feature>
<feature type="transmembrane region" description="Helical" evidence="1">
    <location>
        <begin position="175"/>
        <end position="195"/>
    </location>
</feature>
<dbReference type="EMBL" id="UOEW01000089">
    <property type="protein sequence ID" value="VAW34937.1"/>
    <property type="molecule type" value="Genomic_DNA"/>
</dbReference>
<organism evidence="2">
    <name type="scientific">hydrothermal vent metagenome</name>
    <dbReference type="NCBI Taxonomy" id="652676"/>
    <lineage>
        <taxon>unclassified sequences</taxon>
        <taxon>metagenomes</taxon>
        <taxon>ecological metagenomes</taxon>
    </lineage>
</organism>
<gene>
    <name evidence="2" type="ORF">MNBD_GAMMA01-2191</name>
</gene>
<keyword evidence="1" id="KW-0472">Membrane</keyword>
<feature type="transmembrane region" description="Helical" evidence="1">
    <location>
        <begin position="20"/>
        <end position="43"/>
    </location>
</feature>
<evidence type="ECO:0000256" key="1">
    <source>
        <dbReference type="SAM" id="Phobius"/>
    </source>
</evidence>